<evidence type="ECO:0000313" key="1">
    <source>
        <dbReference type="EMBL" id="CUO85563.1"/>
    </source>
</evidence>
<accession>A0A174IEH3</accession>
<sequence length="63" mass="7545">MINNKEIILKKKRHCKICGKARYDGIMIIKSFICEDCVNSITNEEFDDKQYEDMKNRIKDILF</sequence>
<dbReference type="AlphaFoldDB" id="A0A174IEH3"/>
<dbReference type="EMBL" id="CYZX01000018">
    <property type="protein sequence ID" value="CUO85563.1"/>
    <property type="molecule type" value="Genomic_DNA"/>
</dbReference>
<dbReference type="RefSeq" id="WP_055266970.1">
    <property type="nucleotide sequence ID" value="NZ_CABIXQ010000018.1"/>
</dbReference>
<name>A0A174IEH3_9CLOT</name>
<evidence type="ECO:0000313" key="2">
    <source>
        <dbReference type="Proteomes" id="UP000095594"/>
    </source>
</evidence>
<protein>
    <submittedName>
        <fullName evidence="1">Inhibitor of sigma-G Gin</fullName>
    </submittedName>
</protein>
<proteinExistence type="predicted"/>
<organism evidence="1 2">
    <name type="scientific">Clostridium disporicum</name>
    <dbReference type="NCBI Taxonomy" id="84024"/>
    <lineage>
        <taxon>Bacteria</taxon>
        <taxon>Bacillati</taxon>
        <taxon>Bacillota</taxon>
        <taxon>Clostridia</taxon>
        <taxon>Eubacteriales</taxon>
        <taxon>Clostridiaceae</taxon>
        <taxon>Clostridium</taxon>
    </lineage>
</organism>
<reference evidence="1 2" key="1">
    <citation type="submission" date="2015-09" db="EMBL/GenBank/DDBJ databases">
        <authorList>
            <consortium name="Pathogen Informatics"/>
        </authorList>
    </citation>
    <scope>NUCLEOTIDE SEQUENCE [LARGE SCALE GENOMIC DNA]</scope>
    <source>
        <strain evidence="1 2">2789STDY5834856</strain>
    </source>
</reference>
<dbReference type="Pfam" id="PF10764">
    <property type="entry name" value="Gin"/>
    <property type="match status" value="1"/>
</dbReference>
<dbReference type="InterPro" id="IPR019700">
    <property type="entry name" value="Sigma-G_inhibitor_Gin"/>
</dbReference>
<gene>
    <name evidence="1" type="ORF">ERS852471_02461</name>
</gene>
<dbReference type="Proteomes" id="UP000095594">
    <property type="component" value="Unassembled WGS sequence"/>
</dbReference>